<evidence type="ECO:0000256" key="2">
    <source>
        <dbReference type="ARBA" id="ARBA00023134"/>
    </source>
</evidence>
<dbReference type="GO" id="GO:0048312">
    <property type="term" value="P:intracellular distribution of mitochondria"/>
    <property type="evidence" value="ECO:0007669"/>
    <property type="project" value="TreeGrafter"/>
</dbReference>
<dbReference type="Pfam" id="PF01031">
    <property type="entry name" value="Dynamin_M"/>
    <property type="match status" value="1"/>
</dbReference>
<dbReference type="PANTHER" id="PTHR11566">
    <property type="entry name" value="DYNAMIN"/>
    <property type="match status" value="1"/>
</dbReference>
<dbReference type="Gene3D" id="3.40.50.300">
    <property type="entry name" value="P-loop containing nucleotide triphosphate hydrolases"/>
    <property type="match status" value="1"/>
</dbReference>
<dbReference type="PRINTS" id="PR00195">
    <property type="entry name" value="DYNAMIN"/>
</dbReference>
<evidence type="ECO:0000259" key="4">
    <source>
        <dbReference type="PROSITE" id="PS51718"/>
    </source>
</evidence>
<dbReference type="InterPro" id="IPR022812">
    <property type="entry name" value="Dynamin"/>
</dbReference>
<dbReference type="SMART" id="SM00053">
    <property type="entry name" value="DYNc"/>
    <property type="match status" value="1"/>
</dbReference>
<proteinExistence type="evidence at transcript level"/>
<dbReference type="GO" id="GO:0000266">
    <property type="term" value="P:mitochondrial fission"/>
    <property type="evidence" value="ECO:0007669"/>
    <property type="project" value="TreeGrafter"/>
</dbReference>
<dbReference type="AlphaFoldDB" id="A0A6A7G6G3"/>
<dbReference type="Pfam" id="PF00350">
    <property type="entry name" value="Dynamin_N"/>
    <property type="match status" value="1"/>
</dbReference>
<dbReference type="PROSITE" id="PS51388">
    <property type="entry name" value="GED"/>
    <property type="match status" value="1"/>
</dbReference>
<organism evidence="5">
    <name type="scientific">Hirondellea gigas</name>
    <dbReference type="NCBI Taxonomy" id="1518452"/>
    <lineage>
        <taxon>Eukaryota</taxon>
        <taxon>Metazoa</taxon>
        <taxon>Ecdysozoa</taxon>
        <taxon>Arthropoda</taxon>
        <taxon>Crustacea</taxon>
        <taxon>Multicrustacea</taxon>
        <taxon>Malacostraca</taxon>
        <taxon>Eumalacostraca</taxon>
        <taxon>Peracarida</taxon>
        <taxon>Amphipoda</taxon>
        <taxon>Amphilochidea</taxon>
        <taxon>Lysianassida</taxon>
        <taxon>Lysianassidira</taxon>
        <taxon>Lysianassoidea</taxon>
        <taxon>Lysianassidae</taxon>
        <taxon>Hirondellea</taxon>
    </lineage>
</organism>
<dbReference type="InterPro" id="IPR003130">
    <property type="entry name" value="GED"/>
</dbReference>
<feature type="domain" description="Dynamin-type G" evidence="4">
    <location>
        <begin position="46"/>
        <end position="347"/>
    </location>
</feature>
<dbReference type="GO" id="GO:0016020">
    <property type="term" value="C:membrane"/>
    <property type="evidence" value="ECO:0007669"/>
    <property type="project" value="TreeGrafter"/>
</dbReference>
<sequence>MQSFTTAISSKISNLWVEEKFTSLSDEAKDAIGLIDEIRALGAELYVELPTIVFIGKQSSGKSSLVEALTKITLPRQDGTCTRCVTDVRTKTAKAFSCSVTLRWHRKNEIRVEPFEELSEIALVEDSVRRAQIILLNPRHHFDQSKKDSDLMENDREHELKFTRDAVCVEIRGPDIGNVSLVDLPGLIQYTEREQDRRYIKLVESLVVDYIQKPHSIIVSIISCKDDIENQVVKALASRYDKEGLRTVGVLTKPDVIESGCYEKWLNILTGKRHGLRLGWFIVKNPSKLELAAKPSFEESRREEQRYFSQTYPWNEVDPALQQRIGCPSLLRALGKLLQHTIVEQLPKIRNIVSQKLDRSSSKLQAMPVALKVDMVKMTLHDLIDKFAENLRRVVDSEVSAVEEKPRMFWHSVVSEMNQFRDALSKTQPQFSLLQGRDRYQNEECKDSGRIRSLDEVQRTLIPATLGRNLPVTGYGAVTSLLQEFTGKWEAPAVKFVQQVASKLQRMTADMVHTKFSEYPNIHQIIGAELQKEIIRLERQTLSRVRHIVALEQTPATIHTEELAEHAEYYLQKLRSALYPDETAVMTNEQLQKLVAQCSTTHNLTDVGDLVSKLSRIRGNIARKRGALEEQALQVIADSCAYWKIAYFRFSDYIPKEVDHLLLCRFSDRCRSVLMEKLDVLKGKPEDLMKLLEADASLARVRDELTEEVECLRKISHKLNQFV</sequence>
<dbReference type="InterPro" id="IPR030381">
    <property type="entry name" value="G_DYNAMIN_dom"/>
</dbReference>
<evidence type="ECO:0000313" key="5">
    <source>
        <dbReference type="EMBL" id="LAC26024.1"/>
    </source>
</evidence>
<keyword evidence="1" id="KW-0547">Nucleotide-binding</keyword>
<dbReference type="GO" id="GO:0005874">
    <property type="term" value="C:microtubule"/>
    <property type="evidence" value="ECO:0007669"/>
    <property type="project" value="TreeGrafter"/>
</dbReference>
<dbReference type="InterPro" id="IPR001401">
    <property type="entry name" value="Dynamin_GTPase"/>
</dbReference>
<feature type="domain" description="GED" evidence="3">
    <location>
        <begin position="632"/>
        <end position="723"/>
    </location>
</feature>
<dbReference type="GO" id="GO:0005525">
    <property type="term" value="F:GTP binding"/>
    <property type="evidence" value="ECO:0007669"/>
    <property type="project" value="InterPro"/>
</dbReference>
<dbReference type="GO" id="GO:0006897">
    <property type="term" value="P:endocytosis"/>
    <property type="evidence" value="ECO:0007669"/>
    <property type="project" value="TreeGrafter"/>
</dbReference>
<accession>A0A6A7G6G3</accession>
<dbReference type="GO" id="GO:0003924">
    <property type="term" value="F:GTPase activity"/>
    <property type="evidence" value="ECO:0007669"/>
    <property type="project" value="InterPro"/>
</dbReference>
<dbReference type="GO" id="GO:0016559">
    <property type="term" value="P:peroxisome fission"/>
    <property type="evidence" value="ECO:0007669"/>
    <property type="project" value="TreeGrafter"/>
</dbReference>
<dbReference type="PANTHER" id="PTHR11566:SF21">
    <property type="entry name" value="DYNAMIN RELATED PROTEIN 1, ISOFORM A"/>
    <property type="match status" value="1"/>
</dbReference>
<dbReference type="InterPro" id="IPR020850">
    <property type="entry name" value="GED_dom"/>
</dbReference>
<evidence type="ECO:0000259" key="3">
    <source>
        <dbReference type="PROSITE" id="PS51388"/>
    </source>
</evidence>
<protein>
    <submittedName>
        <fullName evidence="5">Uncharacterized protein</fullName>
    </submittedName>
</protein>
<dbReference type="InterPro" id="IPR045063">
    <property type="entry name" value="Dynamin_N"/>
</dbReference>
<dbReference type="EMBL" id="IACT01006902">
    <property type="protein sequence ID" value="LAC26024.1"/>
    <property type="molecule type" value="mRNA"/>
</dbReference>
<dbReference type="SUPFAM" id="SSF52540">
    <property type="entry name" value="P-loop containing nucleoside triphosphate hydrolases"/>
    <property type="match status" value="1"/>
</dbReference>
<keyword evidence="2" id="KW-0342">GTP-binding</keyword>
<dbReference type="CDD" id="cd08771">
    <property type="entry name" value="DLP_1"/>
    <property type="match status" value="1"/>
</dbReference>
<dbReference type="Gene3D" id="1.20.120.1240">
    <property type="entry name" value="Dynamin, middle domain"/>
    <property type="match status" value="1"/>
</dbReference>
<dbReference type="GO" id="GO:0005739">
    <property type="term" value="C:mitochondrion"/>
    <property type="evidence" value="ECO:0007669"/>
    <property type="project" value="TreeGrafter"/>
</dbReference>
<reference evidence="5" key="1">
    <citation type="submission" date="2017-11" db="EMBL/GenBank/DDBJ databases">
        <title>The sensing device of the deep-sea amphipod.</title>
        <authorList>
            <person name="Kobayashi H."/>
            <person name="Nagahama T."/>
            <person name="Arai W."/>
            <person name="Sasagawa Y."/>
            <person name="Umeda M."/>
            <person name="Hayashi T."/>
            <person name="Nikaido I."/>
            <person name="Watanabe H."/>
            <person name="Oguri K."/>
            <person name="Kitazato H."/>
            <person name="Fujioka K."/>
            <person name="Kido Y."/>
            <person name="Takami H."/>
        </authorList>
    </citation>
    <scope>NUCLEOTIDE SEQUENCE</scope>
    <source>
        <tissue evidence="5">Whole body</tissue>
    </source>
</reference>
<evidence type="ECO:0000256" key="1">
    <source>
        <dbReference type="ARBA" id="ARBA00022741"/>
    </source>
</evidence>
<name>A0A6A7G6G3_9CRUS</name>
<dbReference type="InterPro" id="IPR027417">
    <property type="entry name" value="P-loop_NTPase"/>
</dbReference>
<dbReference type="Pfam" id="PF02212">
    <property type="entry name" value="GED"/>
    <property type="match status" value="1"/>
</dbReference>
<dbReference type="GO" id="GO:0008017">
    <property type="term" value="F:microtubule binding"/>
    <property type="evidence" value="ECO:0007669"/>
    <property type="project" value="TreeGrafter"/>
</dbReference>
<dbReference type="InterPro" id="IPR000375">
    <property type="entry name" value="Dynamin_stalk"/>
</dbReference>
<dbReference type="PROSITE" id="PS51718">
    <property type="entry name" value="G_DYNAMIN_2"/>
    <property type="match status" value="1"/>
</dbReference>